<evidence type="ECO:0000313" key="1">
    <source>
        <dbReference type="EMBL" id="MBR0669136.1"/>
    </source>
</evidence>
<dbReference type="RefSeq" id="WP_211857844.1">
    <property type="nucleotide sequence ID" value="NZ_JAAGBB010000084.1"/>
</dbReference>
<accession>A0ABS5F9A7</accession>
<proteinExistence type="predicted"/>
<keyword evidence="2" id="KW-1185">Reference proteome</keyword>
<sequence>MKAIDPHGNFVDTDQVWWWQLPDSASPAEVRQACYRNAVAEVACASKVAEVRGAITEVLAAYAWVVQREGRKAPRKRGELRVHALLDWALINRDSDVQKASDRLWREVLRHHRAEWEAETRTLMERWNDPASPLHGLRRRMQGDGEEG</sequence>
<dbReference type="EMBL" id="JAAGBB010000084">
    <property type="protein sequence ID" value="MBR0669136.1"/>
    <property type="molecule type" value="Genomic_DNA"/>
</dbReference>
<organism evidence="1 2">
    <name type="scientific">Plastoroseomonas hellenica</name>
    <dbReference type="NCBI Taxonomy" id="2687306"/>
    <lineage>
        <taxon>Bacteria</taxon>
        <taxon>Pseudomonadati</taxon>
        <taxon>Pseudomonadota</taxon>
        <taxon>Alphaproteobacteria</taxon>
        <taxon>Acetobacterales</taxon>
        <taxon>Acetobacteraceae</taxon>
        <taxon>Plastoroseomonas</taxon>
    </lineage>
</organism>
<comment type="caution">
    <text evidence="1">The sequence shown here is derived from an EMBL/GenBank/DDBJ whole genome shotgun (WGS) entry which is preliminary data.</text>
</comment>
<reference evidence="2" key="1">
    <citation type="journal article" date="2021" name="Syst. Appl. Microbiol.">
        <title>Roseomonas hellenica sp. nov., isolated from roots of wild-growing Alkanna tinctoria.</title>
        <authorList>
            <person name="Rat A."/>
            <person name="Naranjo H.D."/>
            <person name="Lebbe L."/>
            <person name="Cnockaert M."/>
            <person name="Krigas N."/>
            <person name="Grigoriadou K."/>
            <person name="Maloupa E."/>
            <person name="Willems A."/>
        </authorList>
    </citation>
    <scope>NUCLEOTIDE SEQUENCE [LARGE SCALE GENOMIC DNA]</scope>
    <source>
        <strain evidence="2">LMG 31523</strain>
    </source>
</reference>
<gene>
    <name evidence="1" type="ORF">GXW71_32600</name>
</gene>
<evidence type="ECO:0000313" key="2">
    <source>
        <dbReference type="Proteomes" id="UP001196870"/>
    </source>
</evidence>
<dbReference type="Proteomes" id="UP001196870">
    <property type="component" value="Unassembled WGS sequence"/>
</dbReference>
<protein>
    <submittedName>
        <fullName evidence="1">Uncharacterized protein</fullName>
    </submittedName>
</protein>
<name>A0ABS5F9A7_9PROT</name>